<feature type="region of interest" description="Disordered" evidence="1">
    <location>
        <begin position="1"/>
        <end position="26"/>
    </location>
</feature>
<protein>
    <submittedName>
        <fullName evidence="2">Uncharacterized protein</fullName>
    </submittedName>
</protein>
<dbReference type="AlphaFoldDB" id="A0A8J3ZL23"/>
<keyword evidence="3" id="KW-1185">Reference proteome</keyword>
<proteinExistence type="predicted"/>
<dbReference type="RefSeq" id="WP_204009964.1">
    <property type="nucleotide sequence ID" value="NZ_BOPG01000095.1"/>
</dbReference>
<dbReference type="Proteomes" id="UP000612585">
    <property type="component" value="Unassembled WGS sequence"/>
</dbReference>
<dbReference type="EMBL" id="BOPG01000095">
    <property type="protein sequence ID" value="GIJ63443.1"/>
    <property type="molecule type" value="Genomic_DNA"/>
</dbReference>
<accession>A0A8J3ZL23</accession>
<name>A0A8J3ZL23_9ACTN</name>
<evidence type="ECO:0000256" key="1">
    <source>
        <dbReference type="SAM" id="MobiDB-lite"/>
    </source>
</evidence>
<gene>
    <name evidence="2" type="ORF">Vau01_109590</name>
</gene>
<organism evidence="2 3">
    <name type="scientific">Virgisporangium aurantiacum</name>
    <dbReference type="NCBI Taxonomy" id="175570"/>
    <lineage>
        <taxon>Bacteria</taxon>
        <taxon>Bacillati</taxon>
        <taxon>Actinomycetota</taxon>
        <taxon>Actinomycetes</taxon>
        <taxon>Micromonosporales</taxon>
        <taxon>Micromonosporaceae</taxon>
        <taxon>Virgisporangium</taxon>
    </lineage>
</organism>
<feature type="compositionally biased region" description="Basic and acidic residues" evidence="1">
    <location>
        <begin position="1"/>
        <end position="17"/>
    </location>
</feature>
<sequence length="231" mass="24431">MRDRPAREPHPAMDRHDHQHTRPGSRLDAQLADRLALPGQASPAVWHVPPAQQPGCLSPQLADLLLNDQTQVGDVVLDIDDDVAFAATAVAAGRRHHTLGGAHHLAAMSPAAGYLDLILLHWPRPAVNPRWLLAECRSLLGAAGCLVIAVCVEGDQRVAHLTALGGAAAAAGLRPIRHVAALDPDSAPRSTPGVATHGTAMKSHRHSHTVTHPHTDLLILAVGDVEATHDE</sequence>
<reference evidence="2" key="1">
    <citation type="submission" date="2021-01" db="EMBL/GenBank/DDBJ databases">
        <title>Whole genome shotgun sequence of Virgisporangium aurantiacum NBRC 16421.</title>
        <authorList>
            <person name="Komaki H."/>
            <person name="Tamura T."/>
        </authorList>
    </citation>
    <scope>NUCLEOTIDE SEQUENCE</scope>
    <source>
        <strain evidence="2">NBRC 16421</strain>
    </source>
</reference>
<comment type="caution">
    <text evidence="2">The sequence shown here is derived from an EMBL/GenBank/DDBJ whole genome shotgun (WGS) entry which is preliminary data.</text>
</comment>
<evidence type="ECO:0000313" key="2">
    <source>
        <dbReference type="EMBL" id="GIJ63443.1"/>
    </source>
</evidence>
<evidence type="ECO:0000313" key="3">
    <source>
        <dbReference type="Proteomes" id="UP000612585"/>
    </source>
</evidence>